<dbReference type="PANTHER" id="PTHR43510">
    <property type="entry name" value="AMINOTRANSFERASE FUNCTION, HYPOTHETICAL (EUROFUNG)"/>
    <property type="match status" value="1"/>
</dbReference>
<comment type="caution">
    <text evidence="4">The sequence shown here is derived from an EMBL/GenBank/DDBJ whole genome shotgun (WGS) entry which is preliminary data.</text>
</comment>
<name>A0A4S9K0M4_AURPU</name>
<sequence length="412" mass="46119">MYPQIRHLHYLSGMVHIKEFAVERWMDEYEDTAKFNLAETCCASVSLDDLKEFAGSKSTNIIDFSKKQIYGAIRGSEQLRQNIANLYSGGIDGDVKPSQVLVTNGAIQANFLALYTNVGIGDHVICQYPTYQQLYSVPESFGAEVSLWRSDETKEWGLHLEELEKLVQPNTKLIILNNPQNPTGAVLSRETLQGIVDIARKHSVTIHSDEVYRPLFHSAGSQTPPSILSFGYKKCYATGSMSKAFSLAGIRLGWIVSADTSIIDACASTRDYTTISVSQVDDQIATFALSLSTRENLMQRNIQLARENLTLVNAFVEKFSWACQWTRPKAGTTAFIKFFGRNGRPIRDVEFCERLIAKTGAMLVPGSRCFGGDIDFQGYVRLGYVQESQVIVDGLKVLEDFMRSEYETLPTY</sequence>
<keyword evidence="4" id="KW-0808">Transferase</keyword>
<keyword evidence="4" id="KW-0032">Aminotransferase</keyword>
<dbReference type="PROSITE" id="PS00105">
    <property type="entry name" value="AA_TRANSFER_CLASS_1"/>
    <property type="match status" value="1"/>
</dbReference>
<evidence type="ECO:0000256" key="1">
    <source>
        <dbReference type="ARBA" id="ARBA00007441"/>
    </source>
</evidence>
<feature type="domain" description="Aminotransferase class I/classII large" evidence="3">
    <location>
        <begin position="61"/>
        <end position="369"/>
    </location>
</feature>
<dbReference type="InterPro" id="IPR015421">
    <property type="entry name" value="PyrdxlP-dep_Trfase_major"/>
</dbReference>
<dbReference type="GO" id="GO:0008483">
    <property type="term" value="F:transaminase activity"/>
    <property type="evidence" value="ECO:0007669"/>
    <property type="project" value="UniProtKB-KW"/>
</dbReference>
<dbReference type="AlphaFoldDB" id="A0A4S9K0M4"/>
<evidence type="ECO:0000313" key="5">
    <source>
        <dbReference type="Proteomes" id="UP000306584"/>
    </source>
</evidence>
<accession>A0A4S9K0M4</accession>
<dbReference type="InterPro" id="IPR015422">
    <property type="entry name" value="PyrdxlP-dep_Trfase_small"/>
</dbReference>
<dbReference type="CDD" id="cd00609">
    <property type="entry name" value="AAT_like"/>
    <property type="match status" value="1"/>
</dbReference>
<organism evidence="4 5">
    <name type="scientific">Aureobasidium pullulans</name>
    <name type="common">Black yeast</name>
    <name type="synonym">Pullularia pullulans</name>
    <dbReference type="NCBI Taxonomy" id="5580"/>
    <lineage>
        <taxon>Eukaryota</taxon>
        <taxon>Fungi</taxon>
        <taxon>Dikarya</taxon>
        <taxon>Ascomycota</taxon>
        <taxon>Pezizomycotina</taxon>
        <taxon>Dothideomycetes</taxon>
        <taxon>Dothideomycetidae</taxon>
        <taxon>Dothideales</taxon>
        <taxon>Saccotheciaceae</taxon>
        <taxon>Aureobasidium</taxon>
    </lineage>
</organism>
<dbReference type="InterPro" id="IPR004839">
    <property type="entry name" value="Aminotransferase_I/II_large"/>
</dbReference>
<dbReference type="InterPro" id="IPR015424">
    <property type="entry name" value="PyrdxlP-dep_Trfase"/>
</dbReference>
<dbReference type="SUPFAM" id="SSF53383">
    <property type="entry name" value="PLP-dependent transferases"/>
    <property type="match status" value="1"/>
</dbReference>
<dbReference type="Gene3D" id="3.40.640.10">
    <property type="entry name" value="Type I PLP-dependent aspartate aminotransferase-like (Major domain)"/>
    <property type="match status" value="1"/>
</dbReference>
<dbReference type="PANTHER" id="PTHR43510:SF1">
    <property type="entry name" value="AMINOTRANSFERASE FUNCTION, HYPOTHETICAL (EUROFUNG)"/>
    <property type="match status" value="1"/>
</dbReference>
<dbReference type="Pfam" id="PF00155">
    <property type="entry name" value="Aminotran_1_2"/>
    <property type="match status" value="1"/>
</dbReference>
<dbReference type="InterPro" id="IPR004838">
    <property type="entry name" value="NHTrfase_class1_PyrdxlP-BS"/>
</dbReference>
<gene>
    <name evidence="4" type="ORF">D6D01_09605</name>
</gene>
<dbReference type="Proteomes" id="UP000306584">
    <property type="component" value="Unassembled WGS sequence"/>
</dbReference>
<dbReference type="EMBL" id="QZBD01000683">
    <property type="protein sequence ID" value="THY08752.1"/>
    <property type="molecule type" value="Genomic_DNA"/>
</dbReference>
<evidence type="ECO:0000313" key="4">
    <source>
        <dbReference type="EMBL" id="THY08752.1"/>
    </source>
</evidence>
<keyword evidence="2" id="KW-0663">Pyridoxal phosphate</keyword>
<evidence type="ECO:0000259" key="3">
    <source>
        <dbReference type="Pfam" id="PF00155"/>
    </source>
</evidence>
<proteinExistence type="inferred from homology"/>
<evidence type="ECO:0000256" key="2">
    <source>
        <dbReference type="ARBA" id="ARBA00022898"/>
    </source>
</evidence>
<comment type="similarity">
    <text evidence="1">Belongs to the class-I pyridoxal-phosphate-dependent aminotransferase family.</text>
</comment>
<dbReference type="Gene3D" id="3.90.1150.10">
    <property type="entry name" value="Aspartate Aminotransferase, domain 1"/>
    <property type="match status" value="1"/>
</dbReference>
<dbReference type="GO" id="GO:0030170">
    <property type="term" value="F:pyridoxal phosphate binding"/>
    <property type="evidence" value="ECO:0007669"/>
    <property type="project" value="InterPro"/>
</dbReference>
<reference evidence="4 5" key="1">
    <citation type="submission" date="2018-10" db="EMBL/GenBank/DDBJ databases">
        <title>Fifty Aureobasidium pullulans genomes reveal a recombining polyextremotolerant generalist.</title>
        <authorList>
            <person name="Gostincar C."/>
            <person name="Turk M."/>
            <person name="Zajc J."/>
            <person name="Gunde-Cimerman N."/>
        </authorList>
    </citation>
    <scope>NUCLEOTIDE SEQUENCE [LARGE SCALE GENOMIC DNA]</scope>
    <source>
        <strain evidence="4 5">EXF-6604</strain>
    </source>
</reference>
<protein>
    <submittedName>
        <fullName evidence="4">Putative aminotransferase</fullName>
    </submittedName>
</protein>